<comment type="caution">
    <text evidence="1">The sequence shown here is derived from an EMBL/GenBank/DDBJ whole genome shotgun (WGS) entry which is preliminary data.</text>
</comment>
<dbReference type="Proteomes" id="UP001642484">
    <property type="component" value="Unassembled WGS sequence"/>
</dbReference>
<keyword evidence="2" id="KW-1185">Reference proteome</keyword>
<accession>A0ABP0N4T5</accession>
<evidence type="ECO:0000313" key="2">
    <source>
        <dbReference type="Proteomes" id="UP001642484"/>
    </source>
</evidence>
<reference evidence="1 2" key="1">
    <citation type="submission" date="2024-02" db="EMBL/GenBank/DDBJ databases">
        <authorList>
            <person name="Chen Y."/>
            <person name="Shah S."/>
            <person name="Dougan E. K."/>
            <person name="Thang M."/>
            <person name="Chan C."/>
        </authorList>
    </citation>
    <scope>NUCLEOTIDE SEQUENCE [LARGE SCALE GENOMIC DNA]</scope>
</reference>
<gene>
    <name evidence="1" type="ORF">CCMP2556_LOCUS28988</name>
</gene>
<name>A0ABP0N4T5_9DINO</name>
<evidence type="ECO:0000313" key="1">
    <source>
        <dbReference type="EMBL" id="CAK9058800.1"/>
    </source>
</evidence>
<proteinExistence type="predicted"/>
<protein>
    <submittedName>
        <fullName evidence="1">Uncharacterized protein</fullName>
    </submittedName>
</protein>
<organism evidence="1 2">
    <name type="scientific">Durusdinium trenchii</name>
    <dbReference type="NCBI Taxonomy" id="1381693"/>
    <lineage>
        <taxon>Eukaryota</taxon>
        <taxon>Sar</taxon>
        <taxon>Alveolata</taxon>
        <taxon>Dinophyceae</taxon>
        <taxon>Suessiales</taxon>
        <taxon>Symbiodiniaceae</taxon>
        <taxon>Durusdinium</taxon>
    </lineage>
</organism>
<dbReference type="EMBL" id="CAXAMN010021366">
    <property type="protein sequence ID" value="CAK9058800.1"/>
    <property type="molecule type" value="Genomic_DNA"/>
</dbReference>
<sequence length="571" mass="63810">MISGIRRGNYLHRSSTLLRDQVQPPLPSSSNAIDKNIRLVLDCGGPRFVNGNTVGNDLFVRRVGNIYYTKEFAEQIFQEIILHHAKVKSVWPRFMLDAVRAGSALVNLLPSRTSRWWPLIEDVFMSDKAIELRNTILAECVAHGEFTAISIDGTFRVCLSIMGQLPFNMSKELRQKAAFKDDESIRRVITVRGKTGAVVAMFGAPGEGAADLRRGLENNLPTAALHQIQYLATDAPSVKLLEELKETLPNLEGISLDPVHLAMHYESASARKKTAGSATLRKCLAKFGHSKSMPPPATWGAFFTGAEDGQLSARERVLRDQIVDGSMAQTKARKILESLDAVTYWPTRTCFIETLAAISAVYRAEVTKKSDEGKPLTDLLWNATKPDRLGWLFKNLRVRSRLSKAENLLLPTGTTSNESLHAEINNWFRQTQSLHKSTLSLKLKILVFSKLIAHNTSLYSPGARQMSSSHVLARRIGTGLWTMDDWKGWACKGKAKASLPIEQQRRAESHKPGDYKSLLPKCIGRHSRFHVRLVLEGQVYISGDIDVLDLKSKVALHCVLWFSNWRWGGAF</sequence>